<evidence type="ECO:0000259" key="8">
    <source>
        <dbReference type="PROSITE" id="PS50110"/>
    </source>
</evidence>
<keyword evidence="6" id="KW-0597">Phosphoprotein</keyword>
<dbReference type="InterPro" id="IPR058031">
    <property type="entry name" value="AAA_lid_NorR"/>
</dbReference>
<evidence type="ECO:0000259" key="7">
    <source>
        <dbReference type="PROSITE" id="PS50045"/>
    </source>
</evidence>
<dbReference type="InterPro" id="IPR009057">
    <property type="entry name" value="Homeodomain-like_sf"/>
</dbReference>
<dbReference type="InterPro" id="IPR025944">
    <property type="entry name" value="Sigma_54_int_dom_CS"/>
</dbReference>
<dbReference type="InterPro" id="IPR001789">
    <property type="entry name" value="Sig_transdc_resp-reg_receiver"/>
</dbReference>
<dbReference type="FunFam" id="3.40.50.300:FF:000006">
    <property type="entry name" value="DNA-binding transcriptional regulator NtrC"/>
    <property type="match status" value="1"/>
</dbReference>
<dbReference type="Pfam" id="PF00158">
    <property type="entry name" value="Sigma54_activat"/>
    <property type="match status" value="1"/>
</dbReference>
<dbReference type="InterPro" id="IPR002078">
    <property type="entry name" value="Sigma_54_int"/>
</dbReference>
<accession>A0A2W5K7P7</accession>
<dbReference type="InterPro" id="IPR003593">
    <property type="entry name" value="AAA+_ATPase"/>
</dbReference>
<dbReference type="Gene3D" id="1.10.10.60">
    <property type="entry name" value="Homeodomain-like"/>
    <property type="match status" value="1"/>
</dbReference>
<proteinExistence type="predicted"/>
<feature type="domain" description="Sigma-54 factor interaction" evidence="7">
    <location>
        <begin position="157"/>
        <end position="386"/>
    </location>
</feature>
<dbReference type="PANTHER" id="PTHR32071">
    <property type="entry name" value="TRANSCRIPTIONAL REGULATORY PROTEIN"/>
    <property type="match status" value="1"/>
</dbReference>
<dbReference type="Pfam" id="PF02954">
    <property type="entry name" value="HTH_8"/>
    <property type="match status" value="1"/>
</dbReference>
<evidence type="ECO:0000256" key="1">
    <source>
        <dbReference type="ARBA" id="ARBA00022741"/>
    </source>
</evidence>
<feature type="modified residue" description="4-aspartylphosphate" evidence="6">
    <location>
        <position position="60"/>
    </location>
</feature>
<dbReference type="PROSITE" id="PS00688">
    <property type="entry name" value="SIGMA54_INTERACT_3"/>
    <property type="match status" value="1"/>
</dbReference>
<dbReference type="InterPro" id="IPR027417">
    <property type="entry name" value="P-loop_NTPase"/>
</dbReference>
<comment type="caution">
    <text evidence="9">The sequence shown here is derived from an EMBL/GenBank/DDBJ whole genome shotgun (WGS) entry which is preliminary data.</text>
</comment>
<dbReference type="CDD" id="cd00009">
    <property type="entry name" value="AAA"/>
    <property type="match status" value="1"/>
</dbReference>
<gene>
    <name evidence="9" type="ORF">DI564_11965</name>
</gene>
<protein>
    <submittedName>
        <fullName evidence="9">Sigma-54-dependent Fis family transcriptional regulator</fullName>
    </submittedName>
</protein>
<sequence length="469" mass="50825">MELPVSRERLPILIADDQADVLESLRLLLKGEGIPTVRAGSPAEVLDLLGKETPALVLMDLNYTRDTTSGQEGLELIAAIRKLDAAIPIVAMTAWGSIDLVVQAMRAGANDFIEKPWDNQRLLTVLRNQLALAQSRGETARLKRENEILRGDDDGGFIAESLPMRHLLDQLDRVAPTDANVLILGENGTGKGVIARRLHARSRRAARPLVKVNMGGIPESVFEAEMFGHVRGAFTDAKSDRIGRFELADGGTLFLDEIANIPPAQQPKLLRVLEDGELERVGSSRTLKVDVRLISATNADLADDVARGVFRKDLLFRLNTVELRLPPLRERGEDVPLLAQAFLERFSRRYHRDGLRFAPSASSALSAYAWPGNVRELSHAIERAVLMSAGSAIDADALGLAAGQHSGATLAAAAPPLAAASSGGTIEQAEEQMVRDALQSTGGNIQRAAAMLGLSRPALYRRMEKYGIQ</sequence>
<dbReference type="SMART" id="SM00448">
    <property type="entry name" value="REC"/>
    <property type="match status" value="1"/>
</dbReference>
<dbReference type="PROSITE" id="PS50045">
    <property type="entry name" value="SIGMA54_INTERACT_4"/>
    <property type="match status" value="1"/>
</dbReference>
<keyword evidence="3" id="KW-0805">Transcription regulation</keyword>
<dbReference type="EMBL" id="QFPO01000010">
    <property type="protein sequence ID" value="PZQ13216.1"/>
    <property type="molecule type" value="Genomic_DNA"/>
</dbReference>
<evidence type="ECO:0000256" key="6">
    <source>
        <dbReference type="PROSITE-ProRule" id="PRU00169"/>
    </source>
</evidence>
<organism evidence="9 10">
    <name type="scientific">Rhodanobacter denitrificans</name>
    <dbReference type="NCBI Taxonomy" id="666685"/>
    <lineage>
        <taxon>Bacteria</taxon>
        <taxon>Pseudomonadati</taxon>
        <taxon>Pseudomonadota</taxon>
        <taxon>Gammaproteobacteria</taxon>
        <taxon>Lysobacterales</taxon>
        <taxon>Rhodanobacteraceae</taxon>
        <taxon>Rhodanobacter</taxon>
    </lineage>
</organism>
<dbReference type="InterPro" id="IPR002197">
    <property type="entry name" value="HTH_Fis"/>
</dbReference>
<dbReference type="GO" id="GO:0005524">
    <property type="term" value="F:ATP binding"/>
    <property type="evidence" value="ECO:0007669"/>
    <property type="project" value="UniProtKB-KW"/>
</dbReference>
<dbReference type="PROSITE" id="PS00676">
    <property type="entry name" value="SIGMA54_INTERACT_2"/>
    <property type="match status" value="1"/>
</dbReference>
<dbReference type="Pfam" id="PF00072">
    <property type="entry name" value="Response_reg"/>
    <property type="match status" value="1"/>
</dbReference>
<keyword evidence="5" id="KW-0804">Transcription</keyword>
<dbReference type="Gene3D" id="3.40.50.300">
    <property type="entry name" value="P-loop containing nucleotide triphosphate hydrolases"/>
    <property type="match status" value="1"/>
</dbReference>
<dbReference type="SUPFAM" id="SSF46689">
    <property type="entry name" value="Homeodomain-like"/>
    <property type="match status" value="1"/>
</dbReference>
<keyword evidence="4" id="KW-0238">DNA-binding</keyword>
<dbReference type="InterPro" id="IPR011006">
    <property type="entry name" value="CheY-like_superfamily"/>
</dbReference>
<dbReference type="PRINTS" id="PR01590">
    <property type="entry name" value="HTHFIS"/>
</dbReference>
<keyword evidence="2" id="KW-0067">ATP-binding</keyword>
<dbReference type="AlphaFoldDB" id="A0A2W5K7P7"/>
<feature type="domain" description="Response regulatory" evidence="8">
    <location>
        <begin position="11"/>
        <end position="130"/>
    </location>
</feature>
<keyword evidence="1" id="KW-0547">Nucleotide-binding</keyword>
<evidence type="ECO:0000313" key="10">
    <source>
        <dbReference type="Proteomes" id="UP000249046"/>
    </source>
</evidence>
<reference evidence="9 10" key="1">
    <citation type="submission" date="2017-08" db="EMBL/GenBank/DDBJ databases">
        <title>Infants hospitalized years apart are colonized by the same room-sourced microbial strains.</title>
        <authorList>
            <person name="Brooks B."/>
            <person name="Olm M.R."/>
            <person name="Firek B.A."/>
            <person name="Baker R."/>
            <person name="Thomas B.C."/>
            <person name="Morowitz M.J."/>
            <person name="Banfield J.F."/>
        </authorList>
    </citation>
    <scope>NUCLEOTIDE SEQUENCE [LARGE SCALE GENOMIC DNA]</scope>
    <source>
        <strain evidence="9">S2_005_003_R2_42</strain>
    </source>
</reference>
<dbReference type="Pfam" id="PF25601">
    <property type="entry name" value="AAA_lid_14"/>
    <property type="match status" value="1"/>
</dbReference>
<dbReference type="SUPFAM" id="SSF52172">
    <property type="entry name" value="CheY-like"/>
    <property type="match status" value="1"/>
</dbReference>
<dbReference type="InterPro" id="IPR025943">
    <property type="entry name" value="Sigma_54_int_dom_ATP-bd_2"/>
</dbReference>
<evidence type="ECO:0000256" key="5">
    <source>
        <dbReference type="ARBA" id="ARBA00023163"/>
    </source>
</evidence>
<dbReference type="SMART" id="SM00382">
    <property type="entry name" value="AAA"/>
    <property type="match status" value="1"/>
</dbReference>
<evidence type="ECO:0000256" key="3">
    <source>
        <dbReference type="ARBA" id="ARBA00023015"/>
    </source>
</evidence>
<dbReference type="GO" id="GO:0006355">
    <property type="term" value="P:regulation of DNA-templated transcription"/>
    <property type="evidence" value="ECO:0007669"/>
    <property type="project" value="InterPro"/>
</dbReference>
<dbReference type="GO" id="GO:0000160">
    <property type="term" value="P:phosphorelay signal transduction system"/>
    <property type="evidence" value="ECO:0007669"/>
    <property type="project" value="InterPro"/>
</dbReference>
<dbReference type="Proteomes" id="UP000249046">
    <property type="component" value="Unassembled WGS sequence"/>
</dbReference>
<dbReference type="SUPFAM" id="SSF52540">
    <property type="entry name" value="P-loop containing nucleoside triphosphate hydrolases"/>
    <property type="match status" value="1"/>
</dbReference>
<dbReference type="PROSITE" id="PS50110">
    <property type="entry name" value="RESPONSE_REGULATORY"/>
    <property type="match status" value="1"/>
</dbReference>
<dbReference type="Gene3D" id="1.10.8.60">
    <property type="match status" value="1"/>
</dbReference>
<evidence type="ECO:0000256" key="4">
    <source>
        <dbReference type="ARBA" id="ARBA00023125"/>
    </source>
</evidence>
<dbReference type="GO" id="GO:0043565">
    <property type="term" value="F:sequence-specific DNA binding"/>
    <property type="evidence" value="ECO:0007669"/>
    <property type="project" value="InterPro"/>
</dbReference>
<name>A0A2W5K7P7_9GAMM</name>
<evidence type="ECO:0000256" key="2">
    <source>
        <dbReference type="ARBA" id="ARBA00022840"/>
    </source>
</evidence>
<evidence type="ECO:0000313" key="9">
    <source>
        <dbReference type="EMBL" id="PZQ13216.1"/>
    </source>
</evidence>
<dbReference type="Gene3D" id="3.40.50.2300">
    <property type="match status" value="1"/>
</dbReference>